<keyword evidence="1" id="KW-0812">Transmembrane</keyword>
<proteinExistence type="predicted"/>
<evidence type="ECO:0000313" key="2">
    <source>
        <dbReference type="EMBL" id="OGM21336.1"/>
    </source>
</evidence>
<reference evidence="2 3" key="1">
    <citation type="journal article" date="2016" name="Nat. Commun.">
        <title>Thousands of microbial genomes shed light on interconnected biogeochemical processes in an aquifer system.</title>
        <authorList>
            <person name="Anantharaman K."/>
            <person name="Brown C.T."/>
            <person name="Hug L.A."/>
            <person name="Sharon I."/>
            <person name="Castelle C.J."/>
            <person name="Probst A.J."/>
            <person name="Thomas B.C."/>
            <person name="Singh A."/>
            <person name="Wilkins M.J."/>
            <person name="Karaoz U."/>
            <person name="Brodie E.L."/>
            <person name="Williams K.H."/>
            <person name="Hubbard S.S."/>
            <person name="Banfield J.F."/>
        </authorList>
    </citation>
    <scope>NUCLEOTIDE SEQUENCE [LARGE SCALE GENOMIC DNA]</scope>
</reference>
<sequence>MNQGWRRDYLRYKSYFLNVMGQYRERADVRVYLEIILSLITVSVFSIFALRPTLLTIAELIREIQAKKSVVTKIDEKISNLSKAQILLDQKRVEVDILNFSIPKGPDPDIFARQIEGLSIKHNSPLVNMTLNKATILGRQSDNKPQSDETLPEDSNQINFSVSTAIPIDQYTALGNFISDLENLRRPIKIDKVTINANKEEDQIMLISVIDGRLPFFLGEYNNEK</sequence>
<organism evidence="2 3">
    <name type="scientific">Candidatus Woesebacteria bacterium RIFCSPHIGHO2_01_FULL_38_26b</name>
    <dbReference type="NCBI Taxonomy" id="1802491"/>
    <lineage>
        <taxon>Bacteria</taxon>
        <taxon>Candidatus Woeseibacteriota</taxon>
    </lineage>
</organism>
<feature type="transmembrane region" description="Helical" evidence="1">
    <location>
        <begin position="31"/>
        <end position="50"/>
    </location>
</feature>
<dbReference type="AlphaFoldDB" id="A0A1F7Y239"/>
<evidence type="ECO:0000256" key="1">
    <source>
        <dbReference type="SAM" id="Phobius"/>
    </source>
</evidence>
<keyword evidence="1" id="KW-1133">Transmembrane helix</keyword>
<name>A0A1F7Y239_9BACT</name>
<gene>
    <name evidence="2" type="ORF">A2771_03505</name>
</gene>
<evidence type="ECO:0000313" key="3">
    <source>
        <dbReference type="Proteomes" id="UP000176741"/>
    </source>
</evidence>
<comment type="caution">
    <text evidence="2">The sequence shown here is derived from an EMBL/GenBank/DDBJ whole genome shotgun (WGS) entry which is preliminary data.</text>
</comment>
<accession>A0A1F7Y239</accession>
<dbReference type="EMBL" id="MGGD01000013">
    <property type="protein sequence ID" value="OGM21336.1"/>
    <property type="molecule type" value="Genomic_DNA"/>
</dbReference>
<protein>
    <submittedName>
        <fullName evidence="2">Uncharacterized protein</fullName>
    </submittedName>
</protein>
<keyword evidence="1" id="KW-0472">Membrane</keyword>
<dbReference type="Proteomes" id="UP000176741">
    <property type="component" value="Unassembled WGS sequence"/>
</dbReference>